<dbReference type="PROSITE" id="PS00194">
    <property type="entry name" value="THIOREDOXIN_1"/>
    <property type="match status" value="1"/>
</dbReference>
<evidence type="ECO:0000256" key="7">
    <source>
        <dbReference type="PIRNR" id="PIRNR001488"/>
    </source>
</evidence>
<evidence type="ECO:0000256" key="2">
    <source>
        <dbReference type="ARBA" id="ARBA00005791"/>
    </source>
</evidence>
<name>A0A238Z951_9PROT</name>
<dbReference type="RefSeq" id="WP_089375260.1">
    <property type="nucleotide sequence ID" value="NZ_FZOA01000004.1"/>
</dbReference>
<dbReference type="InterPro" id="IPR017937">
    <property type="entry name" value="Thioredoxin_CS"/>
</dbReference>
<dbReference type="Proteomes" id="UP000198305">
    <property type="component" value="Unassembled WGS sequence"/>
</dbReference>
<dbReference type="InterPro" id="IPR001853">
    <property type="entry name" value="DSBA-like_thioredoxin_dom"/>
</dbReference>
<dbReference type="PIRSF" id="PIRSF001488">
    <property type="entry name" value="Tdi_protein"/>
    <property type="match status" value="1"/>
</dbReference>
<keyword evidence="6" id="KW-0676">Redox-active center</keyword>
<dbReference type="GO" id="GO:0015036">
    <property type="term" value="F:disulfide oxidoreductase activity"/>
    <property type="evidence" value="ECO:0007669"/>
    <property type="project" value="UniProtKB-ARBA"/>
</dbReference>
<feature type="disulfide bond" description="Redox-active" evidence="8">
    <location>
        <begin position="51"/>
        <end position="54"/>
    </location>
</feature>
<keyword evidence="4 7" id="KW-0574">Periplasm</keyword>
<dbReference type="InterPro" id="IPR036249">
    <property type="entry name" value="Thioredoxin-like_sf"/>
</dbReference>
<proteinExistence type="inferred from homology"/>
<dbReference type="OrthoDB" id="9784896at2"/>
<feature type="domain" description="Thioredoxin" evidence="10">
    <location>
        <begin position="8"/>
        <end position="150"/>
    </location>
</feature>
<dbReference type="PROSITE" id="PS51352">
    <property type="entry name" value="THIOREDOXIN_2"/>
    <property type="match status" value="1"/>
</dbReference>
<dbReference type="GO" id="GO:0042597">
    <property type="term" value="C:periplasmic space"/>
    <property type="evidence" value="ECO:0007669"/>
    <property type="project" value="UniProtKB-SubCell"/>
</dbReference>
<dbReference type="InterPro" id="IPR023205">
    <property type="entry name" value="DsbA/DsbL"/>
</dbReference>
<evidence type="ECO:0000313" key="11">
    <source>
        <dbReference type="EMBL" id="SNR79837.1"/>
    </source>
</evidence>
<dbReference type="PANTHER" id="PTHR35891">
    <property type="entry name" value="THIOL:DISULFIDE INTERCHANGE PROTEIN DSBA"/>
    <property type="match status" value="1"/>
</dbReference>
<evidence type="ECO:0000256" key="6">
    <source>
        <dbReference type="ARBA" id="ARBA00023284"/>
    </source>
</evidence>
<accession>A0A238Z951</accession>
<dbReference type="EMBL" id="FZOA01000004">
    <property type="protein sequence ID" value="SNR79837.1"/>
    <property type="molecule type" value="Genomic_DNA"/>
</dbReference>
<gene>
    <name evidence="11" type="ORF">SAMN05192560_1139</name>
</gene>
<organism evidence="11 12">
    <name type="scientific">Methylobacillus rhizosphaerae</name>
    <dbReference type="NCBI Taxonomy" id="551994"/>
    <lineage>
        <taxon>Bacteria</taxon>
        <taxon>Pseudomonadati</taxon>
        <taxon>Pseudomonadota</taxon>
        <taxon>Betaproteobacteria</taxon>
        <taxon>Nitrosomonadales</taxon>
        <taxon>Methylophilaceae</taxon>
        <taxon>Methylobacillus</taxon>
    </lineage>
</organism>
<evidence type="ECO:0000256" key="9">
    <source>
        <dbReference type="SAM" id="SignalP"/>
    </source>
</evidence>
<evidence type="ECO:0000256" key="1">
    <source>
        <dbReference type="ARBA" id="ARBA00004418"/>
    </source>
</evidence>
<dbReference type="InterPro" id="IPR013766">
    <property type="entry name" value="Thioredoxin_domain"/>
</dbReference>
<dbReference type="InterPro" id="IPR050824">
    <property type="entry name" value="Thiol_disulfide_DsbA"/>
</dbReference>
<feature type="chain" id="PRO_5012285926" description="Thiol:disulfide interchange protein" evidence="9">
    <location>
        <begin position="19"/>
        <end position="211"/>
    </location>
</feature>
<dbReference type="CDD" id="cd03019">
    <property type="entry name" value="DsbA_DsbA"/>
    <property type="match status" value="1"/>
</dbReference>
<reference evidence="12" key="1">
    <citation type="submission" date="2017-06" db="EMBL/GenBank/DDBJ databases">
        <authorList>
            <person name="Varghese N."/>
            <person name="Submissions S."/>
        </authorList>
    </citation>
    <scope>NUCLEOTIDE SEQUENCE [LARGE SCALE GENOMIC DNA]</scope>
    <source>
        <strain evidence="12">Ca-68</strain>
    </source>
</reference>
<feature type="signal peptide" evidence="9">
    <location>
        <begin position="1"/>
        <end position="18"/>
    </location>
</feature>
<keyword evidence="12" id="KW-1185">Reference proteome</keyword>
<dbReference type="Pfam" id="PF01323">
    <property type="entry name" value="DSBA"/>
    <property type="match status" value="1"/>
</dbReference>
<evidence type="ECO:0000256" key="3">
    <source>
        <dbReference type="ARBA" id="ARBA00022729"/>
    </source>
</evidence>
<evidence type="ECO:0000256" key="8">
    <source>
        <dbReference type="PIRSR" id="PIRSR001488-1"/>
    </source>
</evidence>
<protein>
    <recommendedName>
        <fullName evidence="7">Thiol:disulfide interchange protein</fullName>
    </recommendedName>
</protein>
<keyword evidence="3 9" id="KW-0732">Signal</keyword>
<evidence type="ECO:0000256" key="4">
    <source>
        <dbReference type="ARBA" id="ARBA00022764"/>
    </source>
</evidence>
<dbReference type="AlphaFoldDB" id="A0A238Z951"/>
<comment type="similarity">
    <text evidence="2">Belongs to the thioredoxin family. DsbA subfamily.</text>
</comment>
<keyword evidence="5 7" id="KW-1015">Disulfide bond</keyword>
<dbReference type="SUPFAM" id="SSF52833">
    <property type="entry name" value="Thioredoxin-like"/>
    <property type="match status" value="1"/>
</dbReference>
<evidence type="ECO:0000259" key="10">
    <source>
        <dbReference type="PROSITE" id="PS51352"/>
    </source>
</evidence>
<comment type="subcellular location">
    <subcellularLocation>
        <location evidence="1 7">Periplasm</location>
    </subcellularLocation>
</comment>
<dbReference type="Gene3D" id="3.40.30.10">
    <property type="entry name" value="Glutaredoxin"/>
    <property type="match status" value="1"/>
</dbReference>
<evidence type="ECO:0000256" key="5">
    <source>
        <dbReference type="ARBA" id="ARBA00023157"/>
    </source>
</evidence>
<dbReference type="PANTHER" id="PTHR35891:SF3">
    <property type="entry name" value="THIOL:DISULFIDE INTERCHANGE PROTEIN DSBL"/>
    <property type="match status" value="1"/>
</dbReference>
<evidence type="ECO:0000313" key="12">
    <source>
        <dbReference type="Proteomes" id="UP000198305"/>
    </source>
</evidence>
<sequence length="211" mass="23354">MKKLFAALMLLASATAMAAPQLGNEFLQTAKTIKTDTPAKIEVMEIFWYGCPHCYHLEPTLAAWVKKLPQDVYFKRVPGVPRPDWAPAGKAFYALEALNLTEKLHTQLFEAIQKERSVNPTVEAQLIDWITKKGGLDRKKVEEAFNSFSTNNNMVRAMNTFRDSGATGVPAIVIDGRYITSSTMAGGNQAVLQTADYIIENVRKEKSGGAK</sequence>